<organism evidence="3">
    <name type="scientific">Deinococcus sonorensis KR-87</name>
    <dbReference type="NCBI Taxonomy" id="694439"/>
    <lineage>
        <taxon>Bacteria</taxon>
        <taxon>Thermotogati</taxon>
        <taxon>Deinococcota</taxon>
        <taxon>Deinococci</taxon>
        <taxon>Deinococcales</taxon>
        <taxon>Deinococcaceae</taxon>
        <taxon>Deinococcus</taxon>
    </lineage>
</organism>
<evidence type="ECO:0000259" key="2">
    <source>
        <dbReference type="PROSITE" id="PS50937"/>
    </source>
</evidence>
<dbReference type="AlphaFoldDB" id="A0AAU7U8K8"/>
<dbReference type="PANTHER" id="PTHR30204:SF98">
    <property type="entry name" value="HTH-TYPE TRANSCRIPTIONAL REGULATOR ADHR"/>
    <property type="match status" value="1"/>
</dbReference>
<dbReference type="SMART" id="SM00422">
    <property type="entry name" value="HTH_MERR"/>
    <property type="match status" value="1"/>
</dbReference>
<dbReference type="SUPFAM" id="SSF46955">
    <property type="entry name" value="Putative DNA-binding domain"/>
    <property type="match status" value="1"/>
</dbReference>
<dbReference type="GO" id="GO:0003677">
    <property type="term" value="F:DNA binding"/>
    <property type="evidence" value="ECO:0007669"/>
    <property type="project" value="UniProtKB-KW"/>
</dbReference>
<dbReference type="Gene3D" id="1.10.1660.10">
    <property type="match status" value="1"/>
</dbReference>
<evidence type="ECO:0000256" key="1">
    <source>
        <dbReference type="ARBA" id="ARBA00023125"/>
    </source>
</evidence>
<feature type="domain" description="HTH merR-type" evidence="2">
    <location>
        <begin position="8"/>
        <end position="76"/>
    </location>
</feature>
<accession>A0AAU7U8K8</accession>
<dbReference type="EMBL" id="CP158299">
    <property type="protein sequence ID" value="XBV84538.1"/>
    <property type="molecule type" value="Genomic_DNA"/>
</dbReference>
<dbReference type="InterPro" id="IPR047057">
    <property type="entry name" value="MerR_fam"/>
</dbReference>
<dbReference type="KEGG" id="dsc:ABOD76_13935"/>
<dbReference type="PANTHER" id="PTHR30204">
    <property type="entry name" value="REDOX-CYCLING DRUG-SENSING TRANSCRIPTIONAL ACTIVATOR SOXR"/>
    <property type="match status" value="1"/>
</dbReference>
<keyword evidence="1" id="KW-0238">DNA-binding</keyword>
<dbReference type="PROSITE" id="PS50937">
    <property type="entry name" value="HTH_MERR_2"/>
    <property type="match status" value="1"/>
</dbReference>
<reference evidence="3" key="1">
    <citation type="submission" date="2024-06" db="EMBL/GenBank/DDBJ databases">
        <title>Draft Genome Sequence of Deinococcus sonorensis Type Strain KR-87, a Biofilm Producing Representative of the Genus Deinococcus.</title>
        <authorList>
            <person name="Boren L.S."/>
            <person name="Grosso R.A."/>
            <person name="Hugenberg-Cox A.N."/>
            <person name="Hill J.T.E."/>
            <person name="Albert C.M."/>
            <person name="Tuohy J.M."/>
        </authorList>
    </citation>
    <scope>NUCLEOTIDE SEQUENCE</scope>
    <source>
        <strain evidence="3">KR-87</strain>
    </source>
</reference>
<dbReference type="Pfam" id="PF13411">
    <property type="entry name" value="MerR_1"/>
    <property type="match status" value="1"/>
</dbReference>
<dbReference type="RefSeq" id="WP_350242575.1">
    <property type="nucleotide sequence ID" value="NZ_CP158299.1"/>
</dbReference>
<gene>
    <name evidence="3" type="ORF">ABOD76_13935</name>
</gene>
<evidence type="ECO:0000313" key="3">
    <source>
        <dbReference type="EMBL" id="XBV84538.1"/>
    </source>
</evidence>
<dbReference type="GO" id="GO:0003700">
    <property type="term" value="F:DNA-binding transcription factor activity"/>
    <property type="evidence" value="ECO:0007669"/>
    <property type="project" value="InterPro"/>
</dbReference>
<dbReference type="CDD" id="cd01109">
    <property type="entry name" value="HTH_YyaN"/>
    <property type="match status" value="1"/>
</dbReference>
<dbReference type="PRINTS" id="PR00040">
    <property type="entry name" value="HTHMERR"/>
</dbReference>
<dbReference type="InterPro" id="IPR009061">
    <property type="entry name" value="DNA-bd_dom_put_sf"/>
</dbReference>
<dbReference type="InterPro" id="IPR000551">
    <property type="entry name" value="MerR-type_HTH_dom"/>
</dbReference>
<sequence>MTAATAIGYSIREAALELGVSVHTLRYYEREGLLSVPRLDSAQRRYGPQELERLRFLLALRGTGMSMALIRRYMRLVGQGDGTVAERRALLLEHQQAVTEQIRTLQHDLGAIRRKLEIYDRLTGRTEGVN</sequence>
<name>A0AAU7U8K8_9DEIO</name>
<protein>
    <submittedName>
        <fullName evidence="3">MerR family transcriptional regulator</fullName>
    </submittedName>
</protein>
<proteinExistence type="predicted"/>